<keyword evidence="1" id="KW-0805">Transcription regulation</keyword>
<dbReference type="InterPro" id="IPR041664">
    <property type="entry name" value="AAA_16"/>
</dbReference>
<dbReference type="Pfam" id="PF00196">
    <property type="entry name" value="GerE"/>
    <property type="match status" value="1"/>
</dbReference>
<dbReference type="Pfam" id="PF13191">
    <property type="entry name" value="AAA_16"/>
    <property type="match status" value="1"/>
</dbReference>
<dbReference type="Gene3D" id="1.10.10.10">
    <property type="entry name" value="Winged helix-like DNA-binding domain superfamily/Winged helix DNA-binding domain"/>
    <property type="match status" value="1"/>
</dbReference>
<evidence type="ECO:0000256" key="2">
    <source>
        <dbReference type="ARBA" id="ARBA00023125"/>
    </source>
</evidence>
<proteinExistence type="predicted"/>
<name>A0ABP6LQF6_9ACTN</name>
<dbReference type="Proteomes" id="UP001501532">
    <property type="component" value="Unassembled WGS sequence"/>
</dbReference>
<dbReference type="PROSITE" id="PS00622">
    <property type="entry name" value="HTH_LUXR_1"/>
    <property type="match status" value="1"/>
</dbReference>
<dbReference type="SUPFAM" id="SSF52540">
    <property type="entry name" value="P-loop containing nucleoside triphosphate hydrolases"/>
    <property type="match status" value="1"/>
</dbReference>
<sequence length="874" mass="91497">MGELGREWPLTGRTEELQFIDRAGRSGRGTRGVLLSGAAGVGKTRLAREAVAAAVRRGAVTRWATGTDSARALPLGAFAAWTEPGGGDASRTLNRTLDALLHGAGPAGAVVAVDDAHLLDDLSALLVHQLVLRQAAAVVITVRAGCPAPDAVTALWKDGHLERLEVQPLSEPQTAAALEAVLGGPVDSTTAGRLWKLTRGNALILRHVVESELEARNLRRVRGTWRWSGTPSVSPVLADLVATRMGELSGPLRDVVDVLALGEPFDIALLAQLVDAAAIEEAEARGLVTVEQAGDTLWAGLAHPLYGEARRAALGTLRARRLRGRMATALAGHPEHHGDNTLRRAVLAVDSDLPPDPALFTEAAAHAARLMDMPLVERLARRAVAAGAGFEAQLLVTTALAATTRHEDVKDELAVLTAMAVTDAELVRATLVRVPALAYVTSGPAEAEAVLGEAEARVRQDGFRLQLTALRAYLEATQGRLARAVECATTALDAPDLPDEPVILASVGLVAALGVTGRADAMAPAAARGHEAAARSSQLGFLRAPLTMAQTTGLSLAGYLRDAEVLAAAFREEVKDQEFGNELSGFIMGDAELARGRVADATRRLREALVGLREHGNAGGFVYFCLLSLTRALALAGDLPGARSSLAELEAEWSPSLAVLDPELALVRAWVSAVEGALSDAITLAHEGADGAARRGQHAHEVLALQTAVCLGDTSVAGRLAELAGRVDGPRVRAAAAHAAALSTADGEGLRAVSALWEETGDLLSAADAAAQSASTHLRRGERAPAHAAAARAHRLAQACQGVRTPALLEAARPVPLTRREREIAVLVARGLTNQQIADRLIVSVRTVEGHLYRIGNKLGITNRRELAALLLDG</sequence>
<evidence type="ECO:0000256" key="3">
    <source>
        <dbReference type="ARBA" id="ARBA00023163"/>
    </source>
</evidence>
<dbReference type="SUPFAM" id="SSF46894">
    <property type="entry name" value="C-terminal effector domain of the bipartite response regulators"/>
    <property type="match status" value="1"/>
</dbReference>
<evidence type="ECO:0000313" key="6">
    <source>
        <dbReference type="Proteomes" id="UP001501532"/>
    </source>
</evidence>
<dbReference type="PANTHER" id="PTHR44688:SF16">
    <property type="entry name" value="DNA-BINDING TRANSCRIPTIONAL ACTIVATOR DEVR_DOSR"/>
    <property type="match status" value="1"/>
</dbReference>
<comment type="caution">
    <text evidence="5">The sequence shown here is derived from an EMBL/GenBank/DDBJ whole genome shotgun (WGS) entry which is preliminary data.</text>
</comment>
<dbReference type="Gene3D" id="3.40.50.300">
    <property type="entry name" value="P-loop containing nucleotide triphosphate hydrolases"/>
    <property type="match status" value="1"/>
</dbReference>
<dbReference type="InterPro" id="IPR016032">
    <property type="entry name" value="Sig_transdc_resp-reg_C-effctor"/>
</dbReference>
<evidence type="ECO:0000259" key="4">
    <source>
        <dbReference type="PROSITE" id="PS50043"/>
    </source>
</evidence>
<dbReference type="PROSITE" id="PS50043">
    <property type="entry name" value="HTH_LUXR_2"/>
    <property type="match status" value="1"/>
</dbReference>
<dbReference type="CDD" id="cd06170">
    <property type="entry name" value="LuxR_C_like"/>
    <property type="match status" value="1"/>
</dbReference>
<organism evidence="5 6">
    <name type="scientific">Streptomyces glomeratus</name>
    <dbReference type="NCBI Taxonomy" id="284452"/>
    <lineage>
        <taxon>Bacteria</taxon>
        <taxon>Bacillati</taxon>
        <taxon>Actinomycetota</taxon>
        <taxon>Actinomycetes</taxon>
        <taxon>Kitasatosporales</taxon>
        <taxon>Streptomycetaceae</taxon>
        <taxon>Streptomyces</taxon>
    </lineage>
</organism>
<keyword evidence="6" id="KW-1185">Reference proteome</keyword>
<keyword evidence="3" id="KW-0804">Transcription</keyword>
<dbReference type="EMBL" id="BAAAUF010000039">
    <property type="protein sequence ID" value="GAA3054497.1"/>
    <property type="molecule type" value="Genomic_DNA"/>
</dbReference>
<dbReference type="InterPro" id="IPR027417">
    <property type="entry name" value="P-loop_NTPase"/>
</dbReference>
<dbReference type="InterPro" id="IPR000792">
    <property type="entry name" value="Tscrpt_reg_LuxR_C"/>
</dbReference>
<feature type="domain" description="HTH luxR-type" evidence="4">
    <location>
        <begin position="810"/>
        <end position="874"/>
    </location>
</feature>
<accession>A0ABP6LQF6</accession>
<dbReference type="PANTHER" id="PTHR44688">
    <property type="entry name" value="DNA-BINDING TRANSCRIPTIONAL ACTIVATOR DEVR_DOSR"/>
    <property type="match status" value="1"/>
</dbReference>
<keyword evidence="2" id="KW-0238">DNA-binding</keyword>
<dbReference type="PRINTS" id="PR00038">
    <property type="entry name" value="HTHLUXR"/>
</dbReference>
<dbReference type="SMART" id="SM00421">
    <property type="entry name" value="HTH_LUXR"/>
    <property type="match status" value="1"/>
</dbReference>
<dbReference type="InterPro" id="IPR036388">
    <property type="entry name" value="WH-like_DNA-bd_sf"/>
</dbReference>
<gene>
    <name evidence="5" type="ORF">GCM10010448_42280</name>
</gene>
<reference evidence="6" key="1">
    <citation type="journal article" date="2019" name="Int. J. Syst. Evol. Microbiol.">
        <title>The Global Catalogue of Microorganisms (GCM) 10K type strain sequencing project: providing services to taxonomists for standard genome sequencing and annotation.</title>
        <authorList>
            <consortium name="The Broad Institute Genomics Platform"/>
            <consortium name="The Broad Institute Genome Sequencing Center for Infectious Disease"/>
            <person name="Wu L."/>
            <person name="Ma J."/>
        </authorList>
    </citation>
    <scope>NUCLEOTIDE SEQUENCE [LARGE SCALE GENOMIC DNA]</scope>
    <source>
        <strain evidence="6">JCM 9091</strain>
    </source>
</reference>
<evidence type="ECO:0000256" key="1">
    <source>
        <dbReference type="ARBA" id="ARBA00023015"/>
    </source>
</evidence>
<evidence type="ECO:0000313" key="5">
    <source>
        <dbReference type="EMBL" id="GAA3054497.1"/>
    </source>
</evidence>
<dbReference type="RefSeq" id="WP_234517934.1">
    <property type="nucleotide sequence ID" value="NZ_BAAAUF010000039.1"/>
</dbReference>
<protein>
    <submittedName>
        <fullName evidence="5">LuxR C-terminal-related transcriptional regulator</fullName>
    </submittedName>
</protein>